<gene>
    <name evidence="1" type="ORF">rCG_21183</name>
</gene>
<reference evidence="1 2" key="1">
    <citation type="submission" date="2005-07" db="EMBL/GenBank/DDBJ databases">
        <authorList>
            <person name="Mural R.J."/>
            <person name="Li P.W."/>
            <person name="Adams M.D."/>
            <person name="Amanatides P.G."/>
            <person name="Baden-Tillson H."/>
            <person name="Barnstead M."/>
            <person name="Chin S.H."/>
            <person name="Dew I."/>
            <person name="Evans C.A."/>
            <person name="Ferriera S."/>
            <person name="Flanigan M."/>
            <person name="Fosler C."/>
            <person name="Glodek A."/>
            <person name="Gu Z."/>
            <person name="Holt R.A."/>
            <person name="Jennings D."/>
            <person name="Kraft C.L."/>
            <person name="Lu F."/>
            <person name="Nguyen T."/>
            <person name="Nusskern D.R."/>
            <person name="Pfannkoch C.M."/>
            <person name="Sitter C."/>
            <person name="Sutton G.G."/>
            <person name="Venter J.C."/>
            <person name="Wang Z."/>
            <person name="Woodage T."/>
            <person name="Zheng X.H."/>
            <person name="Zhong F."/>
        </authorList>
    </citation>
    <scope>NUCLEOTIDE SEQUENCE [LARGE SCALE GENOMIC DNA]</scope>
    <source>
        <strain>BN</strain>
        <strain evidence="2">Sprague-Dawley</strain>
    </source>
</reference>
<organism evidence="1 2">
    <name type="scientific">Rattus norvegicus</name>
    <name type="common">Rat</name>
    <dbReference type="NCBI Taxonomy" id="10116"/>
    <lineage>
        <taxon>Eukaryota</taxon>
        <taxon>Metazoa</taxon>
        <taxon>Chordata</taxon>
        <taxon>Craniata</taxon>
        <taxon>Vertebrata</taxon>
        <taxon>Euteleostomi</taxon>
        <taxon>Mammalia</taxon>
        <taxon>Eutheria</taxon>
        <taxon>Euarchontoglires</taxon>
        <taxon>Glires</taxon>
        <taxon>Rodentia</taxon>
        <taxon>Myomorpha</taxon>
        <taxon>Muroidea</taxon>
        <taxon>Muridae</taxon>
        <taxon>Murinae</taxon>
        <taxon>Rattus</taxon>
    </lineage>
</organism>
<accession>A6J0H2</accession>
<protein>
    <submittedName>
        <fullName evidence="1">RCG21183</fullName>
    </submittedName>
</protein>
<evidence type="ECO:0000313" key="1">
    <source>
        <dbReference type="EMBL" id="EDM13411.1"/>
    </source>
</evidence>
<dbReference type="AlphaFoldDB" id="A6J0H2"/>
<dbReference type="Proteomes" id="UP000234681">
    <property type="component" value="Chromosome 12"/>
</dbReference>
<evidence type="ECO:0000313" key="2">
    <source>
        <dbReference type="Proteomes" id="UP000234681"/>
    </source>
</evidence>
<dbReference type="EMBL" id="CH473973">
    <property type="protein sequence ID" value="EDM13411.1"/>
    <property type="molecule type" value="Genomic_DNA"/>
</dbReference>
<sequence>MGPARGPLPPGCAGWRRLSKRISKTPGCGTAAVRPAISGRTAPACSLRLVLSPKRNCCLPG</sequence>
<name>A6J0H2_RAT</name>
<proteinExistence type="predicted"/>